<dbReference type="EMBL" id="CAJPEV010001189">
    <property type="protein sequence ID" value="CAG0891257.1"/>
    <property type="molecule type" value="Genomic_DNA"/>
</dbReference>
<feature type="region of interest" description="Disordered" evidence="1">
    <location>
        <begin position="1"/>
        <end position="26"/>
    </location>
</feature>
<evidence type="ECO:0000313" key="3">
    <source>
        <dbReference type="Proteomes" id="UP000677054"/>
    </source>
</evidence>
<name>A0A7R8XF41_9CRUS</name>
<dbReference type="AlphaFoldDB" id="A0A7R8XF41"/>
<organism evidence="2">
    <name type="scientific">Darwinula stevensoni</name>
    <dbReference type="NCBI Taxonomy" id="69355"/>
    <lineage>
        <taxon>Eukaryota</taxon>
        <taxon>Metazoa</taxon>
        <taxon>Ecdysozoa</taxon>
        <taxon>Arthropoda</taxon>
        <taxon>Crustacea</taxon>
        <taxon>Oligostraca</taxon>
        <taxon>Ostracoda</taxon>
        <taxon>Podocopa</taxon>
        <taxon>Podocopida</taxon>
        <taxon>Darwinulocopina</taxon>
        <taxon>Darwinuloidea</taxon>
        <taxon>Darwinulidae</taxon>
        <taxon>Darwinula</taxon>
    </lineage>
</organism>
<protein>
    <submittedName>
        <fullName evidence="2">Uncharacterized protein</fullName>
    </submittedName>
</protein>
<proteinExistence type="predicted"/>
<evidence type="ECO:0000313" key="2">
    <source>
        <dbReference type="EMBL" id="CAD7246622.1"/>
    </source>
</evidence>
<evidence type="ECO:0000256" key="1">
    <source>
        <dbReference type="SAM" id="MobiDB-lite"/>
    </source>
</evidence>
<sequence>MTQRRENGETNNRNMSGKQSASKEKHSCEEMRKLACLTQLEKYNAADPRQDQNMKVCLPGYEDLPFCEGAKKYQEEYYPEAENGLIHFLLGTSSKEESAHTPSFIANDYDFNTTFYKAIGIAGKWTKKQETSWKRKGFTIVHGDHDACGIIFDGERVLVLFFEVKSRTRTNEESSLQDLLGKAEYQLQKSKQIFQQIVGATAYEHTYLCCFVALPYMSRREVASSLRCDCDANILTADDLASRRAKEFLEERGINLTRRETTDEKAKECYLDVVRTYVAASASVDGIPRTMQDLHENIEERMKIA</sequence>
<accession>A0A7R8XF41</accession>
<dbReference type="EMBL" id="LR900706">
    <property type="protein sequence ID" value="CAD7246622.1"/>
    <property type="molecule type" value="Genomic_DNA"/>
</dbReference>
<feature type="compositionally biased region" description="Polar residues" evidence="1">
    <location>
        <begin position="9"/>
        <end position="20"/>
    </location>
</feature>
<keyword evidence="3" id="KW-1185">Reference proteome</keyword>
<reference evidence="2" key="1">
    <citation type="submission" date="2020-11" db="EMBL/GenBank/DDBJ databases">
        <authorList>
            <person name="Tran Van P."/>
        </authorList>
    </citation>
    <scope>NUCLEOTIDE SEQUENCE</scope>
</reference>
<dbReference type="Proteomes" id="UP000677054">
    <property type="component" value="Unassembled WGS sequence"/>
</dbReference>
<gene>
    <name evidence="2" type="ORF">DSTB1V02_LOCUS6470</name>
</gene>